<dbReference type="Proteomes" id="UP001054945">
    <property type="component" value="Unassembled WGS sequence"/>
</dbReference>
<dbReference type="EMBL" id="BPLR01017365">
    <property type="protein sequence ID" value="GIY90968.1"/>
    <property type="molecule type" value="Genomic_DNA"/>
</dbReference>
<accession>A0AAV4X918</accession>
<gene>
    <name evidence="1" type="ORF">CEXT_88721</name>
</gene>
<dbReference type="AlphaFoldDB" id="A0AAV4X918"/>
<reference evidence="1 2" key="1">
    <citation type="submission" date="2021-06" db="EMBL/GenBank/DDBJ databases">
        <title>Caerostris extrusa draft genome.</title>
        <authorList>
            <person name="Kono N."/>
            <person name="Arakawa K."/>
        </authorList>
    </citation>
    <scope>NUCLEOTIDE SEQUENCE [LARGE SCALE GENOMIC DNA]</scope>
</reference>
<proteinExistence type="predicted"/>
<evidence type="ECO:0000313" key="1">
    <source>
        <dbReference type="EMBL" id="GIY90968.1"/>
    </source>
</evidence>
<keyword evidence="2" id="KW-1185">Reference proteome</keyword>
<name>A0AAV4X918_CAEEX</name>
<sequence length="99" mass="10947">MKNETAGCPCCVGVAGFSFLSNLRLLSLRWQRRGERGNVSFAAVEWALLRNPTLTRPPLTLIDTIILTLCNMSHFNESATFINGCIPRPPPCSSPRRVS</sequence>
<comment type="caution">
    <text evidence="1">The sequence shown here is derived from an EMBL/GenBank/DDBJ whole genome shotgun (WGS) entry which is preliminary data.</text>
</comment>
<organism evidence="1 2">
    <name type="scientific">Caerostris extrusa</name>
    <name type="common">Bark spider</name>
    <name type="synonym">Caerostris bankana</name>
    <dbReference type="NCBI Taxonomy" id="172846"/>
    <lineage>
        <taxon>Eukaryota</taxon>
        <taxon>Metazoa</taxon>
        <taxon>Ecdysozoa</taxon>
        <taxon>Arthropoda</taxon>
        <taxon>Chelicerata</taxon>
        <taxon>Arachnida</taxon>
        <taxon>Araneae</taxon>
        <taxon>Araneomorphae</taxon>
        <taxon>Entelegynae</taxon>
        <taxon>Araneoidea</taxon>
        <taxon>Araneidae</taxon>
        <taxon>Caerostris</taxon>
    </lineage>
</organism>
<evidence type="ECO:0000313" key="2">
    <source>
        <dbReference type="Proteomes" id="UP001054945"/>
    </source>
</evidence>
<protein>
    <submittedName>
        <fullName evidence="1">Uncharacterized protein</fullName>
    </submittedName>
</protein>